<accession>A0AAV2G7Q4</accession>
<name>A0AAV2G7Q4_9ROSI</name>
<keyword evidence="4" id="KW-1185">Reference proteome</keyword>
<dbReference type="AlphaFoldDB" id="A0AAV2G7Q4"/>
<gene>
    <name evidence="3" type="ORF">LTRI10_LOCUS46236</name>
</gene>
<dbReference type="Proteomes" id="UP001497516">
    <property type="component" value="Chromosome 8"/>
</dbReference>
<feature type="signal peptide" evidence="2">
    <location>
        <begin position="1"/>
        <end position="30"/>
    </location>
</feature>
<organism evidence="3 4">
    <name type="scientific">Linum trigynum</name>
    <dbReference type="NCBI Taxonomy" id="586398"/>
    <lineage>
        <taxon>Eukaryota</taxon>
        <taxon>Viridiplantae</taxon>
        <taxon>Streptophyta</taxon>
        <taxon>Embryophyta</taxon>
        <taxon>Tracheophyta</taxon>
        <taxon>Spermatophyta</taxon>
        <taxon>Magnoliopsida</taxon>
        <taxon>eudicotyledons</taxon>
        <taxon>Gunneridae</taxon>
        <taxon>Pentapetalae</taxon>
        <taxon>rosids</taxon>
        <taxon>fabids</taxon>
        <taxon>Malpighiales</taxon>
        <taxon>Linaceae</taxon>
        <taxon>Linum</taxon>
    </lineage>
</organism>
<keyword evidence="2" id="KW-0732">Signal</keyword>
<evidence type="ECO:0000256" key="2">
    <source>
        <dbReference type="SAM" id="SignalP"/>
    </source>
</evidence>
<protein>
    <recommendedName>
        <fullName evidence="5">Secreted protein</fullName>
    </recommendedName>
</protein>
<reference evidence="3 4" key="1">
    <citation type="submission" date="2024-04" db="EMBL/GenBank/DDBJ databases">
        <authorList>
            <person name="Fracassetti M."/>
        </authorList>
    </citation>
    <scope>NUCLEOTIDE SEQUENCE [LARGE SCALE GENOMIC DNA]</scope>
</reference>
<dbReference type="EMBL" id="OZ034821">
    <property type="protein sequence ID" value="CAL1406516.1"/>
    <property type="molecule type" value="Genomic_DNA"/>
</dbReference>
<feature type="chain" id="PRO_5043662697" description="Secreted protein" evidence="2">
    <location>
        <begin position="31"/>
        <end position="82"/>
    </location>
</feature>
<evidence type="ECO:0000313" key="4">
    <source>
        <dbReference type="Proteomes" id="UP001497516"/>
    </source>
</evidence>
<sequence length="82" mass="8525">MGSSASTTTLAMTLFLLINIIFFLPTSTLARTGVGSLKDSSWHSTAGTRRYRGARGQVSKGWSTMSKAAGAEASKAIAGRGN</sequence>
<evidence type="ECO:0000313" key="3">
    <source>
        <dbReference type="EMBL" id="CAL1406516.1"/>
    </source>
</evidence>
<feature type="region of interest" description="Disordered" evidence="1">
    <location>
        <begin position="35"/>
        <end position="59"/>
    </location>
</feature>
<evidence type="ECO:0000256" key="1">
    <source>
        <dbReference type="SAM" id="MobiDB-lite"/>
    </source>
</evidence>
<proteinExistence type="predicted"/>
<evidence type="ECO:0008006" key="5">
    <source>
        <dbReference type="Google" id="ProtNLM"/>
    </source>
</evidence>